<evidence type="ECO:0000256" key="2">
    <source>
        <dbReference type="ARBA" id="ARBA00023002"/>
    </source>
</evidence>
<comment type="caution">
    <text evidence="3">The sequence shown here is derived from an EMBL/GenBank/DDBJ whole genome shotgun (WGS) entry which is preliminary data.</text>
</comment>
<dbReference type="InterPro" id="IPR048083">
    <property type="entry name" value="GrdB-like"/>
</dbReference>
<dbReference type="EMBL" id="JBHTON010000052">
    <property type="protein sequence ID" value="MFD1486017.1"/>
    <property type="molecule type" value="Genomic_DNA"/>
</dbReference>
<reference evidence="4" key="1">
    <citation type="journal article" date="2019" name="Int. J. Syst. Evol. Microbiol.">
        <title>The Global Catalogue of Microorganisms (GCM) 10K type strain sequencing project: providing services to taxonomists for standard genome sequencing and annotation.</title>
        <authorList>
            <consortium name="The Broad Institute Genomics Platform"/>
            <consortium name="The Broad Institute Genome Sequencing Center for Infectious Disease"/>
            <person name="Wu L."/>
            <person name="Ma J."/>
        </authorList>
    </citation>
    <scope>NUCLEOTIDE SEQUENCE [LARGE SCALE GENOMIC DNA]</scope>
    <source>
        <strain evidence="4">CCM 8903</strain>
    </source>
</reference>
<organism evidence="3 4">
    <name type="scientific">Lacticaseibacillus baoqingensis</name>
    <dbReference type="NCBI Taxonomy" id="2486013"/>
    <lineage>
        <taxon>Bacteria</taxon>
        <taxon>Bacillati</taxon>
        <taxon>Bacillota</taxon>
        <taxon>Bacilli</taxon>
        <taxon>Lactobacillales</taxon>
        <taxon>Lactobacillaceae</taxon>
        <taxon>Lacticaseibacillus</taxon>
    </lineage>
</organism>
<dbReference type="Proteomes" id="UP001597252">
    <property type="component" value="Unassembled WGS sequence"/>
</dbReference>
<accession>A0ABW4E832</accession>
<dbReference type="RefSeq" id="WP_125754137.1">
    <property type="nucleotide sequence ID" value="NZ_JBHTON010000052.1"/>
</dbReference>
<evidence type="ECO:0000313" key="4">
    <source>
        <dbReference type="Proteomes" id="UP001597252"/>
    </source>
</evidence>
<dbReference type="InterPro" id="IPR010187">
    <property type="entry name" value="Various_sel_PB"/>
</dbReference>
<dbReference type="Pfam" id="PF07355">
    <property type="entry name" value="GRDB"/>
    <property type="match status" value="1"/>
</dbReference>
<keyword evidence="4" id="KW-1185">Reference proteome</keyword>
<sequence>MKVIFILDQIQAGFGGKERGDLPLGGKKLAIGAVDMFTNFLPAVDATVLATLYCGDDTFMADPQTVTNKLVAMCHKLAPDVVICGPAFNYEKYGMLCATVATALEAHGLPAVAAMSQECEAAISEYRNQVTIVKMPKKGGIGLTDALQKILTLAAMKVKKEDTSAFAAANCY</sequence>
<evidence type="ECO:0000313" key="3">
    <source>
        <dbReference type="EMBL" id="MFD1486017.1"/>
    </source>
</evidence>
<evidence type="ECO:0000256" key="1">
    <source>
        <dbReference type="ARBA" id="ARBA00022933"/>
    </source>
</evidence>
<dbReference type="NCBIfam" id="NF041545">
    <property type="entry name" value="GrdB_like_no_Se"/>
    <property type="match status" value="1"/>
</dbReference>
<proteinExistence type="predicted"/>
<name>A0ABW4E832_9LACO</name>
<keyword evidence="1" id="KW-0712">Selenocysteine</keyword>
<gene>
    <name evidence="3" type="ORF">ACFQ5J_12365</name>
</gene>
<keyword evidence="2" id="KW-0560">Oxidoreductase</keyword>
<protein>
    <submittedName>
        <fullName evidence="3">GrdB-related putative oxidoreductase</fullName>
    </submittedName>
</protein>